<keyword evidence="3" id="KW-1185">Reference proteome</keyword>
<accession>A0ABW1J4Z7</accession>
<comment type="caution">
    <text evidence="2">The sequence shown here is derived from an EMBL/GenBank/DDBJ whole genome shotgun (WGS) entry which is preliminary data.</text>
</comment>
<dbReference type="EMBL" id="JBHSQW010000034">
    <property type="protein sequence ID" value="MFC5995836.1"/>
    <property type="molecule type" value="Genomic_DNA"/>
</dbReference>
<protein>
    <submittedName>
        <fullName evidence="2">Uncharacterized protein</fullName>
    </submittedName>
</protein>
<dbReference type="RefSeq" id="WP_379586157.1">
    <property type="nucleotide sequence ID" value="NZ_JBHSQW010000034.1"/>
</dbReference>
<dbReference type="Proteomes" id="UP001596302">
    <property type="component" value="Unassembled WGS sequence"/>
</dbReference>
<gene>
    <name evidence="2" type="ORF">ACFQE5_16630</name>
</gene>
<feature type="compositionally biased region" description="Low complexity" evidence="1">
    <location>
        <begin position="48"/>
        <end position="58"/>
    </location>
</feature>
<organism evidence="2 3">
    <name type="scientific">Pseudonocardia hispaniensis</name>
    <dbReference type="NCBI Taxonomy" id="904933"/>
    <lineage>
        <taxon>Bacteria</taxon>
        <taxon>Bacillati</taxon>
        <taxon>Actinomycetota</taxon>
        <taxon>Actinomycetes</taxon>
        <taxon>Pseudonocardiales</taxon>
        <taxon>Pseudonocardiaceae</taxon>
        <taxon>Pseudonocardia</taxon>
    </lineage>
</organism>
<reference evidence="3" key="1">
    <citation type="journal article" date="2019" name="Int. J. Syst. Evol. Microbiol.">
        <title>The Global Catalogue of Microorganisms (GCM) 10K type strain sequencing project: providing services to taxonomists for standard genome sequencing and annotation.</title>
        <authorList>
            <consortium name="The Broad Institute Genomics Platform"/>
            <consortium name="The Broad Institute Genome Sequencing Center for Infectious Disease"/>
            <person name="Wu L."/>
            <person name="Ma J."/>
        </authorList>
    </citation>
    <scope>NUCLEOTIDE SEQUENCE [LARGE SCALE GENOMIC DNA]</scope>
    <source>
        <strain evidence="3">CCM 8391</strain>
    </source>
</reference>
<proteinExistence type="predicted"/>
<feature type="region of interest" description="Disordered" evidence="1">
    <location>
        <begin position="48"/>
        <end position="67"/>
    </location>
</feature>
<evidence type="ECO:0000313" key="3">
    <source>
        <dbReference type="Proteomes" id="UP001596302"/>
    </source>
</evidence>
<sequence>MIRLCERCYTPIERGEDHVSFAHIHRAHRDGSITWRYSHVHTAPCGAPAARRSAAEPPDTGDWDPARRAFSPAAARWVARATERAERAGRGR</sequence>
<evidence type="ECO:0000256" key="1">
    <source>
        <dbReference type="SAM" id="MobiDB-lite"/>
    </source>
</evidence>
<name>A0ABW1J4Z7_9PSEU</name>
<evidence type="ECO:0000313" key="2">
    <source>
        <dbReference type="EMBL" id="MFC5995836.1"/>
    </source>
</evidence>